<dbReference type="GO" id="GO:0019005">
    <property type="term" value="C:SCF ubiquitin ligase complex"/>
    <property type="evidence" value="ECO:0007669"/>
    <property type="project" value="TreeGrafter"/>
</dbReference>
<comment type="caution">
    <text evidence="2">The sequence shown here is derived from an EMBL/GenBank/DDBJ whole genome shotgun (WGS) entry which is preliminary data.</text>
</comment>
<proteinExistence type="predicted"/>
<dbReference type="AlphaFoldDB" id="A0AAV7S9J9"/>
<dbReference type="Pfam" id="PF25372">
    <property type="entry name" value="DUF7885"/>
    <property type="match status" value="2"/>
</dbReference>
<feature type="domain" description="F-box/LRR-repeat protein 15-like leucin rich repeat" evidence="1">
    <location>
        <begin position="243"/>
        <end position="418"/>
    </location>
</feature>
<dbReference type="PROSITE" id="PS51257">
    <property type="entry name" value="PROKAR_LIPOPROTEIN"/>
    <property type="match status" value="1"/>
</dbReference>
<organism evidence="2 3">
    <name type="scientific">Pleurodeles waltl</name>
    <name type="common">Iberian ribbed newt</name>
    <dbReference type="NCBI Taxonomy" id="8319"/>
    <lineage>
        <taxon>Eukaryota</taxon>
        <taxon>Metazoa</taxon>
        <taxon>Chordata</taxon>
        <taxon>Craniata</taxon>
        <taxon>Vertebrata</taxon>
        <taxon>Euteleostomi</taxon>
        <taxon>Amphibia</taxon>
        <taxon>Batrachia</taxon>
        <taxon>Caudata</taxon>
        <taxon>Salamandroidea</taxon>
        <taxon>Salamandridae</taxon>
        <taxon>Pleurodelinae</taxon>
        <taxon>Pleurodeles</taxon>
    </lineage>
</organism>
<gene>
    <name evidence="2" type="ORF">NDU88_002180</name>
</gene>
<dbReference type="PANTHER" id="PTHR13318:SF240">
    <property type="entry name" value="F-BOX AND LEUCINE-RICH REPEAT PROTEIN 13"/>
    <property type="match status" value="1"/>
</dbReference>
<dbReference type="SUPFAM" id="SSF52047">
    <property type="entry name" value="RNI-like"/>
    <property type="match status" value="1"/>
</dbReference>
<name>A0AAV7S9J9_PLEWA</name>
<feature type="domain" description="F-box/LRR-repeat protein 15-like leucin rich repeat" evidence="1">
    <location>
        <begin position="128"/>
        <end position="238"/>
    </location>
</feature>
<dbReference type="EMBL" id="JANPWB010000008">
    <property type="protein sequence ID" value="KAJ1161699.1"/>
    <property type="molecule type" value="Genomic_DNA"/>
</dbReference>
<dbReference type="PANTHER" id="PTHR13318">
    <property type="entry name" value="PARTNER OF PAIRED, ISOFORM B-RELATED"/>
    <property type="match status" value="1"/>
</dbReference>
<keyword evidence="3" id="KW-1185">Reference proteome</keyword>
<evidence type="ECO:0000313" key="3">
    <source>
        <dbReference type="Proteomes" id="UP001066276"/>
    </source>
</evidence>
<dbReference type="InterPro" id="IPR006553">
    <property type="entry name" value="Leu-rich_rpt_Cys-con_subtyp"/>
</dbReference>
<dbReference type="Proteomes" id="UP001066276">
    <property type="component" value="Chromosome 4_2"/>
</dbReference>
<dbReference type="Pfam" id="PF13516">
    <property type="entry name" value="LRR_6"/>
    <property type="match status" value="1"/>
</dbReference>
<sequence>MCCRWSPAGGTGSSACLTWAGLGERTANHLDSVTGECRLGMVPTHRSAAGDRPGERGCLPNLQYLSLANCRKFTDKGLQYLATGKGCRKLIYLDLSGCTQISVDGFRCVASGCCSLQHLKIDDMVTLTDSCLLALIEKCQQLVSISLLGSPHLSDVAFKAVFQSRKLSKIRIEGNSRITDASFKLLSKHCSNLSHVYIADCQKITDNSLKAMSSLKNIYVLNVADCVRISDPGIRNFLEGSSGGKIRELNLTNCIRVSDISLLRISQRCHSLTYLSLRYCENVTDSGIELLGNMDSLISIDLSGTSISDQGLAALGANSNLKELIVSECLGITDIGIQKFCQQAKDVERLDISHCLQITNQTLKTLAFCCHFITSLNVAGCPKMTDISIQYLTSVCRYLHVLDISGCVHLSDRALKYVRKSCKQLRILKMLYCRSITKSAVLKLEARVQSTEYSSEDPPVWFGYDRQGNLLNCGLKPENETGNDNHNMILLNESNE</sequence>
<dbReference type="Gene3D" id="3.80.10.10">
    <property type="entry name" value="Ribonuclease Inhibitor"/>
    <property type="match status" value="3"/>
</dbReference>
<dbReference type="InterPro" id="IPR032675">
    <property type="entry name" value="LRR_dom_sf"/>
</dbReference>
<protein>
    <recommendedName>
        <fullName evidence="1">F-box/LRR-repeat protein 15-like leucin rich repeat domain-containing protein</fullName>
    </recommendedName>
</protein>
<evidence type="ECO:0000259" key="1">
    <source>
        <dbReference type="Pfam" id="PF25372"/>
    </source>
</evidence>
<dbReference type="InterPro" id="IPR057207">
    <property type="entry name" value="FBXL15_LRR"/>
</dbReference>
<dbReference type="InterPro" id="IPR001611">
    <property type="entry name" value="Leu-rich_rpt"/>
</dbReference>
<dbReference type="GO" id="GO:0031146">
    <property type="term" value="P:SCF-dependent proteasomal ubiquitin-dependent protein catabolic process"/>
    <property type="evidence" value="ECO:0007669"/>
    <property type="project" value="TreeGrafter"/>
</dbReference>
<evidence type="ECO:0000313" key="2">
    <source>
        <dbReference type="EMBL" id="KAJ1161699.1"/>
    </source>
</evidence>
<reference evidence="2" key="1">
    <citation type="journal article" date="2022" name="bioRxiv">
        <title>Sequencing and chromosome-scale assembly of the giantPleurodeles waltlgenome.</title>
        <authorList>
            <person name="Brown T."/>
            <person name="Elewa A."/>
            <person name="Iarovenko S."/>
            <person name="Subramanian E."/>
            <person name="Araus A.J."/>
            <person name="Petzold A."/>
            <person name="Susuki M."/>
            <person name="Suzuki K.-i.T."/>
            <person name="Hayashi T."/>
            <person name="Toyoda A."/>
            <person name="Oliveira C."/>
            <person name="Osipova E."/>
            <person name="Leigh N.D."/>
            <person name="Simon A."/>
            <person name="Yun M.H."/>
        </authorList>
    </citation>
    <scope>NUCLEOTIDE SEQUENCE</scope>
    <source>
        <strain evidence="2">20211129_DDA</strain>
        <tissue evidence="2">Liver</tissue>
    </source>
</reference>
<dbReference type="SMART" id="SM00367">
    <property type="entry name" value="LRR_CC"/>
    <property type="match status" value="14"/>
</dbReference>
<accession>A0AAV7S9J9</accession>
<dbReference type="FunFam" id="3.80.10.10:FF:000291">
    <property type="entry name" value="F-box and leucine rich repeat protein 13"/>
    <property type="match status" value="1"/>
</dbReference>